<dbReference type="Proteomes" id="UP001519064">
    <property type="component" value="Unassembled WGS sequence"/>
</dbReference>
<feature type="chain" id="PRO_5045520724" evidence="2">
    <location>
        <begin position="26"/>
        <end position="144"/>
    </location>
</feature>
<evidence type="ECO:0000259" key="3">
    <source>
        <dbReference type="SMART" id="SM00900"/>
    </source>
</evidence>
<organism evidence="4 5">
    <name type="scientific">Streptomyces oryzae</name>
    <dbReference type="NCBI Taxonomy" id="1434886"/>
    <lineage>
        <taxon>Bacteria</taxon>
        <taxon>Bacillati</taxon>
        <taxon>Actinomycetota</taxon>
        <taxon>Actinomycetes</taxon>
        <taxon>Kitasatosporales</taxon>
        <taxon>Streptomycetaceae</taxon>
        <taxon>Streptomyces</taxon>
    </lineage>
</organism>
<accession>A0ABS3X769</accession>
<dbReference type="Gene3D" id="3.90.1010.20">
    <property type="match status" value="1"/>
</dbReference>
<feature type="compositionally biased region" description="Low complexity" evidence="1">
    <location>
        <begin position="28"/>
        <end position="60"/>
    </location>
</feature>
<name>A0ABS3X769_9ACTN</name>
<dbReference type="SMART" id="SM00900">
    <property type="entry name" value="FMN_bind"/>
    <property type="match status" value="1"/>
</dbReference>
<protein>
    <submittedName>
        <fullName evidence="4">FMN-binding protein</fullName>
    </submittedName>
</protein>
<evidence type="ECO:0000313" key="4">
    <source>
        <dbReference type="EMBL" id="MBO8191228.1"/>
    </source>
</evidence>
<keyword evidence="2" id="KW-0732">Signal</keyword>
<evidence type="ECO:0000256" key="1">
    <source>
        <dbReference type="SAM" id="MobiDB-lite"/>
    </source>
</evidence>
<proteinExistence type="predicted"/>
<evidence type="ECO:0000313" key="5">
    <source>
        <dbReference type="Proteomes" id="UP001519064"/>
    </source>
</evidence>
<dbReference type="Pfam" id="PF04205">
    <property type="entry name" value="FMN_bind"/>
    <property type="match status" value="1"/>
</dbReference>
<sequence length="144" mass="14770">MRRAAVTAFSTVAGVVMLLSFKPHHSDSPAATAPSATGGTGSPSASASTGGSRTGSYTGSVINTRYGPVQVEATLKGGRLTAVKVLRVPSENSRDQEIARDAVPRLTQEALHAQSAQIDAVSGATYTSDGYVRSLQSALDRAHG</sequence>
<keyword evidence="5" id="KW-1185">Reference proteome</keyword>
<gene>
    <name evidence="4" type="ORF">ITI46_05910</name>
</gene>
<reference evidence="4 5" key="1">
    <citation type="submission" date="2020-11" db="EMBL/GenBank/DDBJ databases">
        <title>Streptomyces spirodelae sp. nov., isolated from duckweed.</title>
        <authorList>
            <person name="Saimee Y."/>
            <person name="Duangmal K."/>
        </authorList>
    </citation>
    <scope>NUCLEOTIDE SEQUENCE [LARGE SCALE GENOMIC DNA]</scope>
    <source>
        <strain evidence="4 5">S16-07</strain>
    </source>
</reference>
<comment type="caution">
    <text evidence="4">The sequence shown here is derived from an EMBL/GenBank/DDBJ whole genome shotgun (WGS) entry which is preliminary data.</text>
</comment>
<feature type="domain" description="FMN-binding" evidence="3">
    <location>
        <begin position="65"/>
        <end position="142"/>
    </location>
</feature>
<feature type="signal peptide" evidence="2">
    <location>
        <begin position="1"/>
        <end position="25"/>
    </location>
</feature>
<dbReference type="RefSeq" id="WP_209238319.1">
    <property type="nucleotide sequence ID" value="NZ_JADKMA010000018.1"/>
</dbReference>
<feature type="region of interest" description="Disordered" evidence="1">
    <location>
        <begin position="25"/>
        <end position="63"/>
    </location>
</feature>
<dbReference type="InterPro" id="IPR007329">
    <property type="entry name" value="FMN-bd"/>
</dbReference>
<dbReference type="EMBL" id="JADKMA010000018">
    <property type="protein sequence ID" value="MBO8191228.1"/>
    <property type="molecule type" value="Genomic_DNA"/>
</dbReference>
<evidence type="ECO:0000256" key="2">
    <source>
        <dbReference type="SAM" id="SignalP"/>
    </source>
</evidence>